<organism evidence="1">
    <name type="scientific">Ophidiomyces ophidiicola</name>
    <dbReference type="NCBI Taxonomy" id="1387563"/>
    <lineage>
        <taxon>Eukaryota</taxon>
        <taxon>Fungi</taxon>
        <taxon>Dikarya</taxon>
        <taxon>Ascomycota</taxon>
        <taxon>Pezizomycotina</taxon>
        <taxon>Eurotiomycetes</taxon>
        <taxon>Eurotiomycetidae</taxon>
        <taxon>Onygenales</taxon>
        <taxon>Onygenaceae</taxon>
        <taxon>Ophidiomyces</taxon>
    </lineage>
</organism>
<dbReference type="EMBL" id="JALBCA010000052">
    <property type="protein sequence ID" value="KAI2386027.1"/>
    <property type="molecule type" value="Genomic_DNA"/>
</dbReference>
<reference evidence="1" key="1">
    <citation type="journal article" date="2022" name="bioRxiv">
        <title>Population genetic analysis of Ophidiomyces ophidiicola, the causative agent of snake fungal disease, indicates recent introductions to the USA.</title>
        <authorList>
            <person name="Ladner J.T."/>
            <person name="Palmer J.M."/>
            <person name="Ettinger C.L."/>
            <person name="Stajich J.E."/>
            <person name="Farrell T.M."/>
            <person name="Glorioso B.M."/>
            <person name="Lawson B."/>
            <person name="Price S.J."/>
            <person name="Stengle A.G."/>
            <person name="Grear D.A."/>
            <person name="Lorch J.M."/>
        </authorList>
    </citation>
    <scope>NUCLEOTIDE SEQUENCE</scope>
    <source>
        <strain evidence="1">NWHC 24266-5</strain>
    </source>
</reference>
<sequence>MSPQSSRVRSPADVGGPSTSPPPLPEGWLAQWEGTLRKWYFVQPATGKSQWDVPTEPFIPTPSSTPHSVASPGPYHAPRAASLAPSETEAVSKEFQELRSGKWASSGGFSNSTFGNNQPSPYQHASTPGAQRTPTLSGTPTLADQIYSSRPSSQGILGQVASDLATRANSTDMADVQKTNTPNQYTYPPSHHQIQGASSQLQDVTMGQDSSTSQNEIKGAGASFTPQQNNTPVYAMEHSQLPQGNPNPMSIQAIPPVIQPHGENLPSKVQPIGNSAMDPGFQYQQFPGKTPPAQQGMMPYPNQPHQQPDSYYQRGSIPIPSGQFPPRISPVSQPRETVITVIHPDPNAAPLFPTRYSDAERQRRQQAGMQAAYNNPTPPGQSYQTPHGSGYVHSNTPSQITPGYSHYDQYTPRSGQRQPNQGNGPPWDYDRSQVDPQGYPNHMRYTPPQQHQPQTQPHYRAESGGYSGGWGRS</sequence>
<protein>
    <submittedName>
        <fullName evidence="1">Uncharacterized protein</fullName>
    </submittedName>
</protein>
<name>A0ACB8UVI5_9EURO</name>
<proteinExistence type="predicted"/>
<accession>A0ACB8UVI5</accession>
<evidence type="ECO:0000313" key="1">
    <source>
        <dbReference type="EMBL" id="KAI2386027.1"/>
    </source>
</evidence>
<gene>
    <name evidence="1" type="ORF">LOY88_003791</name>
</gene>
<comment type="caution">
    <text evidence="1">The sequence shown here is derived from an EMBL/GenBank/DDBJ whole genome shotgun (WGS) entry which is preliminary data.</text>
</comment>